<comment type="similarity">
    <text evidence="1">Belongs to the peptidase M28 family. M28B subfamily.</text>
</comment>
<dbReference type="AlphaFoldDB" id="A0AA88KYK4"/>
<evidence type="ECO:0000259" key="4">
    <source>
        <dbReference type="Pfam" id="PF04389"/>
    </source>
</evidence>
<evidence type="ECO:0000313" key="5">
    <source>
        <dbReference type="EMBL" id="KAK2709527.1"/>
    </source>
</evidence>
<dbReference type="Pfam" id="PF04389">
    <property type="entry name" value="Peptidase_M28"/>
    <property type="match status" value="1"/>
</dbReference>
<evidence type="ECO:0000259" key="3">
    <source>
        <dbReference type="Pfam" id="PF04253"/>
    </source>
</evidence>
<dbReference type="Gene3D" id="1.20.930.40">
    <property type="entry name" value="Transferrin receptor-like, dimerisation domain"/>
    <property type="match status" value="1"/>
</dbReference>
<dbReference type="Gene3D" id="3.40.630.10">
    <property type="entry name" value="Zn peptidases"/>
    <property type="match status" value="1"/>
</dbReference>
<dbReference type="Pfam" id="PF02225">
    <property type="entry name" value="PA"/>
    <property type="match status" value="1"/>
</dbReference>
<dbReference type="InterPro" id="IPR046450">
    <property type="entry name" value="PA_dom_sf"/>
</dbReference>
<dbReference type="InterPro" id="IPR007484">
    <property type="entry name" value="Peptidase_M28"/>
</dbReference>
<dbReference type="InterPro" id="IPR036757">
    <property type="entry name" value="TFR-like_dimer_dom_sf"/>
</dbReference>
<dbReference type="PANTHER" id="PTHR10404:SF77">
    <property type="entry name" value="GLUTAMATE CARBOXYPEPTIDASE 2 HOMOLOG"/>
    <property type="match status" value="1"/>
</dbReference>
<reference evidence="5" key="1">
    <citation type="submission" date="2023-07" db="EMBL/GenBank/DDBJ databases">
        <title>Chromosome-level genome assembly of Artemia franciscana.</title>
        <authorList>
            <person name="Jo E."/>
        </authorList>
    </citation>
    <scope>NUCLEOTIDE SEQUENCE</scope>
    <source>
        <tissue evidence="5">Whole body</tissue>
    </source>
</reference>
<feature type="domain" description="PA" evidence="2">
    <location>
        <begin position="189"/>
        <end position="272"/>
    </location>
</feature>
<evidence type="ECO:0000256" key="1">
    <source>
        <dbReference type="ARBA" id="ARBA00005634"/>
    </source>
</evidence>
<dbReference type="Pfam" id="PF04253">
    <property type="entry name" value="TFR_dimer"/>
    <property type="match status" value="1"/>
</dbReference>
<dbReference type="SUPFAM" id="SSF52025">
    <property type="entry name" value="PA domain"/>
    <property type="match status" value="1"/>
</dbReference>
<evidence type="ECO:0000259" key="2">
    <source>
        <dbReference type="Pfam" id="PF02225"/>
    </source>
</evidence>
<dbReference type="Proteomes" id="UP001187531">
    <property type="component" value="Unassembled WGS sequence"/>
</dbReference>
<dbReference type="FunFam" id="3.50.30.30:FF:000045">
    <property type="entry name" value="Predicted protein"/>
    <property type="match status" value="1"/>
</dbReference>
<sequence>MIITYKLSVQGVPFISLPLDVIMNTSKDTPAGHFPEMKIYCCLILFLASTADCQTCGRSFEFYQKQADWEHILIKEMNASKIESNLQYLTSQPHVGGTKADYEQAAYLKEVWSSQGVDKVEIKEYQVLLSYPSESKASGVQIIDETGRIKFTASLFETPVDGSFYDKSVLPAYLAYSASGIIEEDHLIYVNYGSYDDFRYLEEHLEISVKGRLVLARYGKFFRGDKVLNAQRFGAVGMILYSDPQDYAGENGQTSPYPNSWWLPGEGLQRGTIMWHDGDPSTPMYPAIKGACRISQENMDLPKIPVHPISYNDARKIFAQMVGPPAPTAWQGGLNITYNLGTKLRNSGWRIRLEVNNELKEAKTYNVIGKMVGAVEPDRYILLGNHRDAWVYGSVDPSSATATMMEVVRSLCELKKKGWQPRRTIIFGSWGSSEFGYMGTNEWIEENYHSLQNKAVAMLNVDISVVYPYNLFVAATPLMKNVLIEAAKQVPAPNKSLGFENLYSHWNLMRRFTTSLIGYGLSIVSDHSGFYQKLGIPAAYFLWMPDPKEWPHVDYPLYHSTYETFEAMKKFLDPEFSFHLAVAHLWALVTIKLSDSLVLPMKIADEADFLEEMYLELTEEHGNFFQDNKMSTVYLKEAIKEFQQRAKHFQSKINDVDQQQELKLRQINDKIIQIEKAYIYSEGLPHRKHMKNVILGTSVLDQYSGWLLPGIRELIFEHKREKDQKKQAEIIEEICTHLTVIVAAINGAALQLID</sequence>
<dbReference type="EMBL" id="JAVRJZ010000017">
    <property type="protein sequence ID" value="KAK2709527.1"/>
    <property type="molecule type" value="Genomic_DNA"/>
</dbReference>
<dbReference type="InterPro" id="IPR003137">
    <property type="entry name" value="PA_domain"/>
</dbReference>
<dbReference type="GO" id="GO:0004180">
    <property type="term" value="F:carboxypeptidase activity"/>
    <property type="evidence" value="ECO:0007669"/>
    <property type="project" value="TreeGrafter"/>
</dbReference>
<keyword evidence="6" id="KW-1185">Reference proteome</keyword>
<accession>A0AA88KYK4</accession>
<evidence type="ECO:0000313" key="6">
    <source>
        <dbReference type="Proteomes" id="UP001187531"/>
    </source>
</evidence>
<feature type="domain" description="Peptidase M28" evidence="4">
    <location>
        <begin position="366"/>
        <end position="568"/>
    </location>
</feature>
<protein>
    <submittedName>
        <fullName evidence="5">Uncharacterized protein</fullName>
    </submittedName>
</protein>
<dbReference type="SUPFAM" id="SSF53187">
    <property type="entry name" value="Zn-dependent exopeptidases"/>
    <property type="match status" value="1"/>
</dbReference>
<organism evidence="5 6">
    <name type="scientific">Artemia franciscana</name>
    <name type="common">Brine shrimp</name>
    <name type="synonym">Artemia sanfranciscana</name>
    <dbReference type="NCBI Taxonomy" id="6661"/>
    <lineage>
        <taxon>Eukaryota</taxon>
        <taxon>Metazoa</taxon>
        <taxon>Ecdysozoa</taxon>
        <taxon>Arthropoda</taxon>
        <taxon>Crustacea</taxon>
        <taxon>Branchiopoda</taxon>
        <taxon>Anostraca</taxon>
        <taxon>Artemiidae</taxon>
        <taxon>Artemia</taxon>
    </lineage>
</organism>
<name>A0AA88KYK4_ARTSF</name>
<gene>
    <name evidence="5" type="ORF">QYM36_013257</name>
</gene>
<comment type="caution">
    <text evidence="5">The sequence shown here is derived from an EMBL/GenBank/DDBJ whole genome shotgun (WGS) entry which is preliminary data.</text>
</comment>
<dbReference type="CDD" id="cd02121">
    <property type="entry name" value="PA_GCPII_like"/>
    <property type="match status" value="1"/>
</dbReference>
<dbReference type="InterPro" id="IPR039373">
    <property type="entry name" value="Peptidase_M28B"/>
</dbReference>
<feature type="domain" description="Transferrin receptor-like dimerisation" evidence="3">
    <location>
        <begin position="633"/>
        <end position="735"/>
    </location>
</feature>
<dbReference type="FunFam" id="3.40.630.10:FF:000101">
    <property type="entry name" value="N-acetylated alpha-linked acidic dipeptidase like 1"/>
    <property type="match status" value="1"/>
</dbReference>
<dbReference type="InterPro" id="IPR007365">
    <property type="entry name" value="TFR-like_dimer_dom"/>
</dbReference>
<proteinExistence type="inferred from homology"/>
<dbReference type="Gene3D" id="3.50.30.30">
    <property type="match status" value="1"/>
</dbReference>
<dbReference type="SUPFAM" id="SSF47672">
    <property type="entry name" value="Transferrin receptor-like dimerisation domain"/>
    <property type="match status" value="1"/>
</dbReference>
<dbReference type="PANTHER" id="PTHR10404">
    <property type="entry name" value="N-ACETYLATED-ALPHA-LINKED ACIDIC DIPEPTIDASE"/>
    <property type="match status" value="1"/>
</dbReference>